<dbReference type="InterPro" id="IPR000445">
    <property type="entry name" value="HhH_motif"/>
</dbReference>
<keyword evidence="6" id="KW-0004">4Fe-4S</keyword>
<organism evidence="16 17">
    <name type="scientific">Ephemeroptericola cinctiostellae</name>
    <dbReference type="NCBI Taxonomy" id="2268024"/>
    <lineage>
        <taxon>Bacteria</taxon>
        <taxon>Pseudomonadati</taxon>
        <taxon>Pseudomonadota</taxon>
        <taxon>Betaproteobacteria</taxon>
        <taxon>Burkholderiales</taxon>
        <taxon>Burkholderiaceae</taxon>
        <taxon>Ephemeroptericola</taxon>
    </lineage>
</organism>
<dbReference type="Gene3D" id="1.10.340.30">
    <property type="entry name" value="Hypothetical protein, domain 2"/>
    <property type="match status" value="1"/>
</dbReference>
<dbReference type="PANTHER" id="PTHR42944:SF1">
    <property type="entry name" value="ADENINE DNA GLYCOSYLASE"/>
    <property type="match status" value="1"/>
</dbReference>
<evidence type="ECO:0000256" key="6">
    <source>
        <dbReference type="ARBA" id="ARBA00022485"/>
    </source>
</evidence>
<evidence type="ECO:0000256" key="8">
    <source>
        <dbReference type="ARBA" id="ARBA00022763"/>
    </source>
</evidence>
<evidence type="ECO:0000256" key="5">
    <source>
        <dbReference type="ARBA" id="ARBA00022023"/>
    </source>
</evidence>
<dbReference type="InterPro" id="IPR015797">
    <property type="entry name" value="NUDIX_hydrolase-like_dom_sf"/>
</dbReference>
<evidence type="ECO:0000256" key="12">
    <source>
        <dbReference type="ARBA" id="ARBA00023204"/>
    </source>
</evidence>
<dbReference type="Pfam" id="PF00730">
    <property type="entry name" value="HhH-GPD"/>
    <property type="match status" value="1"/>
</dbReference>
<comment type="catalytic activity">
    <reaction evidence="1 14">
        <text>Hydrolyzes free adenine bases from 7,8-dihydro-8-oxoguanine:adenine mismatched double-stranded DNA, leaving an apurinic site.</text>
        <dbReference type="EC" id="3.2.2.31"/>
    </reaction>
</comment>
<dbReference type="InterPro" id="IPR011257">
    <property type="entry name" value="DNA_glycosylase"/>
</dbReference>
<dbReference type="GO" id="GO:0046872">
    <property type="term" value="F:metal ion binding"/>
    <property type="evidence" value="ECO:0007669"/>
    <property type="project" value="UniProtKB-UniRule"/>
</dbReference>
<comment type="cofactor">
    <cofactor evidence="14">
        <name>[4Fe-4S] cluster</name>
        <dbReference type="ChEBI" id="CHEBI:49883"/>
    </cofactor>
    <text evidence="14">Binds 1 [4Fe-4S] cluster.</text>
</comment>
<dbReference type="EMBL" id="CP031124">
    <property type="protein sequence ID" value="AXF84478.1"/>
    <property type="molecule type" value="Genomic_DNA"/>
</dbReference>
<dbReference type="KEGG" id="hyf:DTO96_100186"/>
<evidence type="ECO:0000256" key="4">
    <source>
        <dbReference type="ARBA" id="ARBA00012045"/>
    </source>
</evidence>
<keyword evidence="17" id="KW-1185">Reference proteome</keyword>
<accession>A0A345D7Z0</accession>
<evidence type="ECO:0000256" key="10">
    <source>
        <dbReference type="ARBA" id="ARBA00023004"/>
    </source>
</evidence>
<dbReference type="GO" id="GO:0032357">
    <property type="term" value="F:oxidized purine DNA binding"/>
    <property type="evidence" value="ECO:0007669"/>
    <property type="project" value="TreeGrafter"/>
</dbReference>
<evidence type="ECO:0000256" key="2">
    <source>
        <dbReference type="ARBA" id="ARBA00002933"/>
    </source>
</evidence>
<keyword evidence="7" id="KW-0479">Metal-binding</keyword>
<sequence length="369" mass="41171">MSHTTTPFSFAQALVSWQRTHGRHDLPWQNTTDAYRIWLSEVMLQQTQVVTVMDYYAKFLARFPDVQSLARAEHDDVMSLWTGLGYYSRARNLHACAKAVVADFGGEFPRTPEQLITLKGIGASTAAAIAVFAYGYPAAILDGNVKRIIARVHGIRTPASAATDKIMWQHANELLVTANDAKKLKLTHAAALRAYTQGLMDLGASLCARRKPQCDICPMQTNCYARIHHLTDDIPPAKVRKVSPEFDVNLYIYQHAGRVWLEKRPSKGIWAGLYSFPEQPRLDVNVNASIDANQDKKDKTNAPRIRHVLTHRILHLQPHIFQLTASQAHGLEDAENAEHGGWFDVDDLKGVGLPKPILGIIEQVLGSID</sequence>
<dbReference type="InterPro" id="IPR005760">
    <property type="entry name" value="A/G_AdeGlyc_MutY"/>
</dbReference>
<dbReference type="SUPFAM" id="SSF55811">
    <property type="entry name" value="Nudix"/>
    <property type="match status" value="1"/>
</dbReference>
<dbReference type="InterPro" id="IPR029119">
    <property type="entry name" value="MutY_C"/>
</dbReference>
<dbReference type="GO" id="GO:0034039">
    <property type="term" value="F:8-oxo-7,8-dihydroguanine DNA N-glycosylase activity"/>
    <property type="evidence" value="ECO:0007669"/>
    <property type="project" value="TreeGrafter"/>
</dbReference>
<dbReference type="GO" id="GO:0051539">
    <property type="term" value="F:4 iron, 4 sulfur cluster binding"/>
    <property type="evidence" value="ECO:0007669"/>
    <property type="project" value="UniProtKB-UniRule"/>
</dbReference>
<dbReference type="GO" id="GO:0006298">
    <property type="term" value="P:mismatch repair"/>
    <property type="evidence" value="ECO:0007669"/>
    <property type="project" value="TreeGrafter"/>
</dbReference>
<dbReference type="SMART" id="SM00478">
    <property type="entry name" value="ENDO3c"/>
    <property type="match status" value="1"/>
</dbReference>
<evidence type="ECO:0000313" key="16">
    <source>
        <dbReference type="EMBL" id="AXF84478.1"/>
    </source>
</evidence>
<dbReference type="GO" id="GO:0035485">
    <property type="term" value="F:adenine/guanine mispair binding"/>
    <property type="evidence" value="ECO:0007669"/>
    <property type="project" value="TreeGrafter"/>
</dbReference>
<keyword evidence="8 14" id="KW-0227">DNA damage</keyword>
<evidence type="ECO:0000259" key="15">
    <source>
        <dbReference type="SMART" id="SM00478"/>
    </source>
</evidence>
<dbReference type="EC" id="3.2.2.31" evidence="4 14"/>
<name>A0A345D7Z0_9BURK</name>
<evidence type="ECO:0000256" key="9">
    <source>
        <dbReference type="ARBA" id="ARBA00022801"/>
    </source>
</evidence>
<keyword evidence="12" id="KW-0234">DNA repair</keyword>
<dbReference type="Gene3D" id="1.10.1670.10">
    <property type="entry name" value="Helix-hairpin-Helix base-excision DNA repair enzymes (C-terminal)"/>
    <property type="match status" value="1"/>
</dbReference>
<dbReference type="FunFam" id="1.10.340.30:FF:000002">
    <property type="entry name" value="Adenine DNA glycosylase"/>
    <property type="match status" value="1"/>
</dbReference>
<dbReference type="Gene3D" id="3.90.79.10">
    <property type="entry name" value="Nucleoside Triphosphate Pyrophosphohydrolase"/>
    <property type="match status" value="1"/>
</dbReference>
<proteinExistence type="inferred from homology"/>
<dbReference type="PANTHER" id="PTHR42944">
    <property type="entry name" value="ADENINE DNA GLYCOSYLASE"/>
    <property type="match status" value="1"/>
</dbReference>
<dbReference type="SUPFAM" id="SSF48150">
    <property type="entry name" value="DNA-glycosylase"/>
    <property type="match status" value="1"/>
</dbReference>
<evidence type="ECO:0000256" key="13">
    <source>
        <dbReference type="ARBA" id="ARBA00023295"/>
    </source>
</evidence>
<keyword evidence="9 16" id="KW-0378">Hydrolase</keyword>
<dbReference type="Proteomes" id="UP000252182">
    <property type="component" value="Chromosome"/>
</dbReference>
<evidence type="ECO:0000256" key="3">
    <source>
        <dbReference type="ARBA" id="ARBA00008343"/>
    </source>
</evidence>
<dbReference type="Pfam" id="PF00633">
    <property type="entry name" value="HHH"/>
    <property type="match status" value="1"/>
</dbReference>
<keyword evidence="13 14" id="KW-0326">Glycosidase</keyword>
<feature type="domain" description="HhH-GPD" evidence="15">
    <location>
        <begin position="43"/>
        <end position="194"/>
    </location>
</feature>
<evidence type="ECO:0000256" key="7">
    <source>
        <dbReference type="ARBA" id="ARBA00022723"/>
    </source>
</evidence>
<dbReference type="GO" id="GO:0006284">
    <property type="term" value="P:base-excision repair"/>
    <property type="evidence" value="ECO:0007669"/>
    <property type="project" value="UniProtKB-UniRule"/>
</dbReference>
<dbReference type="AlphaFoldDB" id="A0A345D7Z0"/>
<dbReference type="NCBIfam" id="TIGR01084">
    <property type="entry name" value="mutY"/>
    <property type="match status" value="1"/>
</dbReference>
<comment type="similarity">
    <text evidence="3 14">Belongs to the Nth/MutY family.</text>
</comment>
<dbReference type="OrthoDB" id="9802365at2"/>
<evidence type="ECO:0000313" key="17">
    <source>
        <dbReference type="Proteomes" id="UP000252182"/>
    </source>
</evidence>
<evidence type="ECO:0000256" key="11">
    <source>
        <dbReference type="ARBA" id="ARBA00023014"/>
    </source>
</evidence>
<dbReference type="InterPro" id="IPR003265">
    <property type="entry name" value="HhH-GPD_domain"/>
</dbReference>
<comment type="function">
    <text evidence="2">Adenine glycosylase active on G-A mispairs. MutY also corrects error-prone DNA synthesis past GO lesions which are due to the oxidatively damaged form of guanine: 7,8-dihydro-8-oxoguanine (8-oxo-dGTP).</text>
</comment>
<keyword evidence="10 14" id="KW-0408">Iron</keyword>
<reference evidence="17" key="1">
    <citation type="submission" date="2018-07" db="EMBL/GenBank/DDBJ databases">
        <authorList>
            <person name="Kim H."/>
        </authorList>
    </citation>
    <scope>NUCLEOTIDE SEQUENCE [LARGE SCALE GENOMIC DNA]</scope>
    <source>
        <strain evidence="17">F02</strain>
    </source>
</reference>
<dbReference type="InterPro" id="IPR023170">
    <property type="entry name" value="HhH_base_excis_C"/>
</dbReference>
<dbReference type="Pfam" id="PF14815">
    <property type="entry name" value="NUDIX_4"/>
    <property type="match status" value="1"/>
</dbReference>
<dbReference type="GO" id="GO:0000701">
    <property type="term" value="F:purine-specific mismatch base pair DNA N-glycosylase activity"/>
    <property type="evidence" value="ECO:0007669"/>
    <property type="project" value="UniProtKB-EC"/>
</dbReference>
<evidence type="ECO:0000256" key="1">
    <source>
        <dbReference type="ARBA" id="ARBA00000843"/>
    </source>
</evidence>
<protein>
    <recommendedName>
        <fullName evidence="5 14">Adenine DNA glycosylase</fullName>
        <ecNumber evidence="4 14">3.2.2.31</ecNumber>
    </recommendedName>
</protein>
<dbReference type="InterPro" id="IPR044298">
    <property type="entry name" value="MIG/MutY"/>
</dbReference>
<dbReference type="RefSeq" id="WP_114561773.1">
    <property type="nucleotide sequence ID" value="NZ_CP031124.1"/>
</dbReference>
<dbReference type="CDD" id="cd00056">
    <property type="entry name" value="ENDO3c"/>
    <property type="match status" value="1"/>
</dbReference>
<gene>
    <name evidence="16" type="primary">mutY</name>
    <name evidence="16" type="ORF">DTO96_100186</name>
</gene>
<dbReference type="CDD" id="cd03431">
    <property type="entry name" value="NUDIX_DNA_Glycosylase_C-MutY"/>
    <property type="match status" value="1"/>
</dbReference>
<evidence type="ECO:0000256" key="14">
    <source>
        <dbReference type="RuleBase" id="RU365096"/>
    </source>
</evidence>
<keyword evidence="11" id="KW-0411">Iron-sulfur</keyword>